<dbReference type="AlphaFoldDB" id="A0AAJ0MCP4"/>
<accession>A0AAJ0MCP4</accession>
<feature type="compositionally biased region" description="Polar residues" evidence="1">
    <location>
        <begin position="22"/>
        <end position="42"/>
    </location>
</feature>
<sequence>MDLFAVLGRLFRSICRLIGCRPTSNEPTAQKEASGSVPQRQATKSKDPKEIPSAERLVLGQTSPDDSGPKLTHENLGVGTERDIFAARDQIFDGLESSTSAAKLRLEGHSTPKEQAIQGDHSIQLLPRKEGRNRTALSLDEDCSLENYHDRAKRITWVPDGKRSKWTFTFYTSDLPTFHHLQWNTSPSALAALQITIASDATTNTTTHSITPSSPPTLLTHMLNRDLPPFLTDPLPPINTIYRHTLSLLRTDPGTKCPICGEPRAVKAWRPTTCRSPHPPGQNSGCATVLAQDFPLRERVAPLLWFPEVLDLLLCLVREAYEEPRRHFLYRRRPVGVRCPVGEGRLLEVIDSFPLLERGVEVEGVVGTGELVRERGMLMAWLGETFTGCLVPVPEGCQVPGMTGKEQFLLLNSDTEHEKTFEECVARLDGEDRNGDVGAGEPHFHGTAPVNLLRILSHGLRNGRADEKVWFSPAAAESLGYIISRSSRTEGGPEKKGRLAGWKRSKYVGGVVLFGCEVATDDDRLGNRVKGASATEDKVQVKYVFVLPSDAADEEGRFKYSPTPLQSVRPTMREAFSRIRQVGMGTVGQQALGLERSRI</sequence>
<proteinExistence type="predicted"/>
<gene>
    <name evidence="2" type="ORF">B0T25DRAFT_249420</name>
</gene>
<feature type="compositionally biased region" description="Basic and acidic residues" evidence="1">
    <location>
        <begin position="44"/>
        <end position="53"/>
    </location>
</feature>
<keyword evidence="3" id="KW-1185">Reference proteome</keyword>
<reference evidence="2" key="1">
    <citation type="journal article" date="2023" name="Mol. Phylogenet. Evol.">
        <title>Genome-scale phylogeny and comparative genomics of the fungal order Sordariales.</title>
        <authorList>
            <person name="Hensen N."/>
            <person name="Bonometti L."/>
            <person name="Westerberg I."/>
            <person name="Brannstrom I.O."/>
            <person name="Guillou S."/>
            <person name="Cros-Aarteil S."/>
            <person name="Calhoun S."/>
            <person name="Haridas S."/>
            <person name="Kuo A."/>
            <person name="Mondo S."/>
            <person name="Pangilinan J."/>
            <person name="Riley R."/>
            <person name="LaButti K."/>
            <person name="Andreopoulos B."/>
            <person name="Lipzen A."/>
            <person name="Chen C."/>
            <person name="Yan M."/>
            <person name="Daum C."/>
            <person name="Ng V."/>
            <person name="Clum A."/>
            <person name="Steindorff A."/>
            <person name="Ohm R.A."/>
            <person name="Martin F."/>
            <person name="Silar P."/>
            <person name="Natvig D.O."/>
            <person name="Lalanne C."/>
            <person name="Gautier V."/>
            <person name="Ament-Velasquez S.L."/>
            <person name="Kruys A."/>
            <person name="Hutchinson M.I."/>
            <person name="Powell A.J."/>
            <person name="Barry K."/>
            <person name="Miller A.N."/>
            <person name="Grigoriev I.V."/>
            <person name="Debuchy R."/>
            <person name="Gladieux P."/>
            <person name="Hiltunen Thoren M."/>
            <person name="Johannesson H."/>
        </authorList>
    </citation>
    <scope>NUCLEOTIDE SEQUENCE</scope>
    <source>
        <strain evidence="2">CBS 955.72</strain>
    </source>
</reference>
<name>A0AAJ0MCP4_9PEZI</name>
<protein>
    <submittedName>
        <fullName evidence="2">Uncharacterized protein</fullName>
    </submittedName>
</protein>
<dbReference type="EMBL" id="JAUIQD010000005">
    <property type="protein sequence ID" value="KAK3349796.1"/>
    <property type="molecule type" value="Genomic_DNA"/>
</dbReference>
<comment type="caution">
    <text evidence="2">The sequence shown here is derived from an EMBL/GenBank/DDBJ whole genome shotgun (WGS) entry which is preliminary data.</text>
</comment>
<organism evidence="2 3">
    <name type="scientific">Lasiosphaeria hispida</name>
    <dbReference type="NCBI Taxonomy" id="260671"/>
    <lineage>
        <taxon>Eukaryota</taxon>
        <taxon>Fungi</taxon>
        <taxon>Dikarya</taxon>
        <taxon>Ascomycota</taxon>
        <taxon>Pezizomycotina</taxon>
        <taxon>Sordariomycetes</taxon>
        <taxon>Sordariomycetidae</taxon>
        <taxon>Sordariales</taxon>
        <taxon>Lasiosphaeriaceae</taxon>
        <taxon>Lasiosphaeria</taxon>
    </lineage>
</organism>
<evidence type="ECO:0000313" key="2">
    <source>
        <dbReference type="EMBL" id="KAK3349796.1"/>
    </source>
</evidence>
<reference evidence="2" key="2">
    <citation type="submission" date="2023-06" db="EMBL/GenBank/DDBJ databases">
        <authorList>
            <consortium name="Lawrence Berkeley National Laboratory"/>
            <person name="Haridas S."/>
            <person name="Hensen N."/>
            <person name="Bonometti L."/>
            <person name="Westerberg I."/>
            <person name="Brannstrom I.O."/>
            <person name="Guillou S."/>
            <person name="Cros-Aarteil S."/>
            <person name="Calhoun S."/>
            <person name="Kuo A."/>
            <person name="Mondo S."/>
            <person name="Pangilinan J."/>
            <person name="Riley R."/>
            <person name="Labutti K."/>
            <person name="Andreopoulos B."/>
            <person name="Lipzen A."/>
            <person name="Chen C."/>
            <person name="Yanf M."/>
            <person name="Daum C."/>
            <person name="Ng V."/>
            <person name="Clum A."/>
            <person name="Steindorff A."/>
            <person name="Ohm R."/>
            <person name="Martin F."/>
            <person name="Silar P."/>
            <person name="Natvig D."/>
            <person name="Lalanne C."/>
            <person name="Gautier V."/>
            <person name="Ament-Velasquez S.L."/>
            <person name="Kruys A."/>
            <person name="Hutchinson M.I."/>
            <person name="Powell A.J."/>
            <person name="Barry K."/>
            <person name="Miller A.N."/>
            <person name="Grigoriev I.V."/>
            <person name="Debuchy R."/>
            <person name="Gladieux P."/>
            <person name="Thoren M.H."/>
            <person name="Johannesson H."/>
        </authorList>
    </citation>
    <scope>NUCLEOTIDE SEQUENCE</scope>
    <source>
        <strain evidence="2">CBS 955.72</strain>
    </source>
</reference>
<evidence type="ECO:0000313" key="3">
    <source>
        <dbReference type="Proteomes" id="UP001275084"/>
    </source>
</evidence>
<dbReference type="Proteomes" id="UP001275084">
    <property type="component" value="Unassembled WGS sequence"/>
</dbReference>
<evidence type="ECO:0000256" key="1">
    <source>
        <dbReference type="SAM" id="MobiDB-lite"/>
    </source>
</evidence>
<feature type="region of interest" description="Disordered" evidence="1">
    <location>
        <begin position="22"/>
        <end position="76"/>
    </location>
</feature>